<dbReference type="OMA" id="DANINFP"/>
<reference evidence="3 4" key="1">
    <citation type="journal article" date="2013" name="Front. Plant Sci.">
        <title>The Reference Genome of the Halophytic Plant Eutrema salsugineum.</title>
        <authorList>
            <person name="Yang R."/>
            <person name="Jarvis D.E."/>
            <person name="Chen H."/>
            <person name="Beilstein M.A."/>
            <person name="Grimwood J."/>
            <person name="Jenkins J."/>
            <person name="Shu S."/>
            <person name="Prochnik S."/>
            <person name="Xin M."/>
            <person name="Ma C."/>
            <person name="Schmutz J."/>
            <person name="Wing R.A."/>
            <person name="Mitchell-Olds T."/>
            <person name="Schumaker K.S."/>
            <person name="Wang X."/>
        </authorList>
    </citation>
    <scope>NUCLEOTIDE SEQUENCE [LARGE SCALE GENOMIC DNA]</scope>
</reference>
<dbReference type="Pfam" id="PF13966">
    <property type="entry name" value="zf-RVT"/>
    <property type="match status" value="1"/>
</dbReference>
<evidence type="ECO:0008006" key="5">
    <source>
        <dbReference type="Google" id="ProtNLM"/>
    </source>
</evidence>
<dbReference type="InterPro" id="IPR002156">
    <property type="entry name" value="RNaseH_domain"/>
</dbReference>
<dbReference type="Gene3D" id="3.30.420.10">
    <property type="entry name" value="Ribonuclease H-like superfamily/Ribonuclease H"/>
    <property type="match status" value="1"/>
</dbReference>
<accession>V4L6F4</accession>
<dbReference type="AlphaFoldDB" id="V4L6F4"/>
<dbReference type="SUPFAM" id="SSF53098">
    <property type="entry name" value="Ribonuclease H-like"/>
    <property type="match status" value="1"/>
</dbReference>
<dbReference type="PANTHER" id="PTHR47074">
    <property type="entry name" value="BNAC02G40300D PROTEIN"/>
    <property type="match status" value="1"/>
</dbReference>
<keyword evidence="4" id="KW-1185">Reference proteome</keyword>
<dbReference type="InterPro" id="IPR044730">
    <property type="entry name" value="RNase_H-like_dom_plant"/>
</dbReference>
<dbReference type="STRING" id="72664.V4L6F4"/>
<dbReference type="OrthoDB" id="1036116at2759"/>
<evidence type="ECO:0000259" key="1">
    <source>
        <dbReference type="Pfam" id="PF13456"/>
    </source>
</evidence>
<organism evidence="3 4">
    <name type="scientific">Eutrema salsugineum</name>
    <name type="common">Saltwater cress</name>
    <name type="synonym">Sisymbrium salsugineum</name>
    <dbReference type="NCBI Taxonomy" id="72664"/>
    <lineage>
        <taxon>Eukaryota</taxon>
        <taxon>Viridiplantae</taxon>
        <taxon>Streptophyta</taxon>
        <taxon>Embryophyta</taxon>
        <taxon>Tracheophyta</taxon>
        <taxon>Spermatophyta</taxon>
        <taxon>Magnoliopsida</taxon>
        <taxon>eudicotyledons</taxon>
        <taxon>Gunneridae</taxon>
        <taxon>Pentapetalae</taxon>
        <taxon>rosids</taxon>
        <taxon>malvids</taxon>
        <taxon>Brassicales</taxon>
        <taxon>Brassicaceae</taxon>
        <taxon>Eutremeae</taxon>
        <taxon>Eutrema</taxon>
    </lineage>
</organism>
<dbReference type="InterPro" id="IPR052929">
    <property type="entry name" value="RNase_H-like_EbsB-rel"/>
</dbReference>
<dbReference type="GO" id="GO:0003676">
    <property type="term" value="F:nucleic acid binding"/>
    <property type="evidence" value="ECO:0007669"/>
    <property type="project" value="InterPro"/>
</dbReference>
<dbReference type="PANTHER" id="PTHR47074:SF49">
    <property type="entry name" value="POLYNUCLEOTIDYL TRANSFERASE, RIBONUCLEASE H-LIKE SUPERFAMILY PROTEIN"/>
    <property type="match status" value="1"/>
</dbReference>
<evidence type="ECO:0000313" key="4">
    <source>
        <dbReference type="Proteomes" id="UP000030689"/>
    </source>
</evidence>
<dbReference type="InterPro" id="IPR012337">
    <property type="entry name" value="RNaseH-like_sf"/>
</dbReference>
<dbReference type="GO" id="GO:0004523">
    <property type="term" value="F:RNA-DNA hybrid ribonuclease activity"/>
    <property type="evidence" value="ECO:0007669"/>
    <property type="project" value="InterPro"/>
</dbReference>
<feature type="domain" description="Reverse transcriptase zinc-binding" evidence="2">
    <location>
        <begin position="1"/>
        <end position="51"/>
    </location>
</feature>
<gene>
    <name evidence="3" type="ORF">EUTSA_v10011015mg</name>
</gene>
<dbReference type="EMBL" id="KI517435">
    <property type="protein sequence ID" value="ESQ45920.1"/>
    <property type="molecule type" value="Genomic_DNA"/>
</dbReference>
<dbReference type="Proteomes" id="UP000030689">
    <property type="component" value="Unassembled WGS sequence"/>
</dbReference>
<dbReference type="eggNOG" id="KOG1075">
    <property type="taxonomic scope" value="Eukaryota"/>
</dbReference>
<dbReference type="Gramene" id="ESQ45920">
    <property type="protein sequence ID" value="ESQ45920"/>
    <property type="gene ID" value="EUTSA_v10011015mg"/>
</dbReference>
<protein>
    <recommendedName>
        <fullName evidence="5">RNase H type-1 domain-containing protein</fullName>
    </recommendedName>
</protein>
<feature type="domain" description="RNase H type-1" evidence="1">
    <location>
        <begin position="162"/>
        <end position="282"/>
    </location>
</feature>
<evidence type="ECO:0000313" key="3">
    <source>
        <dbReference type="EMBL" id="ESQ45920.1"/>
    </source>
</evidence>
<dbReference type="InterPro" id="IPR036397">
    <property type="entry name" value="RNaseH_sf"/>
</dbReference>
<dbReference type="InterPro" id="IPR026960">
    <property type="entry name" value="RVT-Znf"/>
</dbReference>
<evidence type="ECO:0000259" key="2">
    <source>
        <dbReference type="Pfam" id="PF13966"/>
    </source>
</evidence>
<dbReference type="Pfam" id="PF13456">
    <property type="entry name" value="RVT_3"/>
    <property type="match status" value="1"/>
</dbReference>
<dbReference type="CDD" id="cd06222">
    <property type="entry name" value="RNase_H_like"/>
    <property type="match status" value="1"/>
</dbReference>
<dbReference type="KEGG" id="eus:EUTSA_v10011015mg"/>
<sequence>MFIWKALQNALPVGEQLAIRQITTTSKCCRCPENESVFHLLFNCPFAVEVWNRSPWTSGLITSNWTDVLSGLKDVMELSTLPPTGLPKRSLYPWILWNLWTARNQKIFSSRLLMADELISKEFGEAREWKDNQITPNLDPPKANPNPPFIDPPPAGTITCHTDAAWHEESQKAGVAWILSYDQQRQSTTHSSSVEHVSSALMAEALAIRSAVMHAKNAHIKNLLLLSDSQVVLRSIEAGNLIMDLHGILADIDSSTAAFNFVRFKFIPRKENCNADLAAKLALMGSNHL</sequence>
<proteinExistence type="predicted"/>
<name>V4L6F4_EUTSA</name>